<evidence type="ECO:0000313" key="2">
    <source>
        <dbReference type="EMBL" id="GJS64576.1"/>
    </source>
</evidence>
<keyword evidence="3" id="KW-1185">Reference proteome</keyword>
<reference evidence="2" key="1">
    <citation type="journal article" date="2022" name="Int. J. Mol. Sci.">
        <title>Draft Genome of Tanacetum Coccineum: Genomic Comparison of Closely Related Tanacetum-Family Plants.</title>
        <authorList>
            <person name="Yamashiro T."/>
            <person name="Shiraishi A."/>
            <person name="Nakayama K."/>
            <person name="Satake H."/>
        </authorList>
    </citation>
    <scope>NUCLEOTIDE SEQUENCE</scope>
</reference>
<comment type="caution">
    <text evidence="2">The sequence shown here is derived from an EMBL/GenBank/DDBJ whole genome shotgun (WGS) entry which is preliminary data.</text>
</comment>
<feature type="compositionally biased region" description="Basic and acidic residues" evidence="1">
    <location>
        <begin position="519"/>
        <end position="559"/>
    </location>
</feature>
<protein>
    <recommendedName>
        <fullName evidence="4">Xylulose kinase-1</fullName>
    </recommendedName>
</protein>
<name>A0ABQ4XIC6_9ASTR</name>
<sequence length="728" mass="83092">MTTLKFADSHNMVAFLTKSAESEGFEQIVDFLNANPIRYALTINPTIYASCIKQFWATVKMKTVNGEVQLQALVDGKKIIITEEAVRRDLQLEDAEGFLFSSMEIPYSYCFAMTTAWNEFSSTMAFAIICLATNQKFNFSKYIFESMVKNLDNAGKFLMYPRQGKDFSGRVTPLFPTMMVQAQEEMDEDEAVNEDPSIQLKELMDFCTKLQQRVIHLENTKTTQAQEITSLKLRVKKLEKKGGSRTYKLKRLYKVGRSARVVSFDEASLGDQEDASKQGRKIDDIDADARITLDSTYFDADTDMFGVHDLDGNEVVVESEVAAKKKDDEVNIVEEVVSAAEETVITATTATTKGILLQEPSESITTTTTKFPSKDKGKAIMVEEPLKMKKKDQISFNEQEAIRLQAEFDEEVRLVREKDEANVALIEEWNDIQAKIDVDYQMAIKCKQKNKKTEEKRNRPPTRAQQRSIMCTYLKNMAGWKPKDLKNKSFANIQELFENAMKRVNTFVDMDTKLVKGSEVRVEGSEVRAEGSETREESSSKRAGDKLEQEKAKKQKVDEDKETSELQSLMEVILGEEEVAVDAIPLATKPPSIVNWKILKEGNVSYYQIIRADGSSKRYSAFIQMLRSFDREDLETLWKLVKAKHGYTRPEEGYERVLWGDLKTMFEHHVEDTVWRNLQGNKVLVWKLFNSCGVHFVSFLSSSQSNSRINEVFGSILMVINEVFNEET</sequence>
<organism evidence="2 3">
    <name type="scientific">Tanacetum coccineum</name>
    <dbReference type="NCBI Taxonomy" id="301880"/>
    <lineage>
        <taxon>Eukaryota</taxon>
        <taxon>Viridiplantae</taxon>
        <taxon>Streptophyta</taxon>
        <taxon>Embryophyta</taxon>
        <taxon>Tracheophyta</taxon>
        <taxon>Spermatophyta</taxon>
        <taxon>Magnoliopsida</taxon>
        <taxon>eudicotyledons</taxon>
        <taxon>Gunneridae</taxon>
        <taxon>Pentapetalae</taxon>
        <taxon>asterids</taxon>
        <taxon>campanulids</taxon>
        <taxon>Asterales</taxon>
        <taxon>Asteraceae</taxon>
        <taxon>Asteroideae</taxon>
        <taxon>Anthemideae</taxon>
        <taxon>Anthemidinae</taxon>
        <taxon>Tanacetum</taxon>
    </lineage>
</organism>
<feature type="region of interest" description="Disordered" evidence="1">
    <location>
        <begin position="519"/>
        <end position="562"/>
    </location>
</feature>
<evidence type="ECO:0000256" key="1">
    <source>
        <dbReference type="SAM" id="MobiDB-lite"/>
    </source>
</evidence>
<evidence type="ECO:0008006" key="4">
    <source>
        <dbReference type="Google" id="ProtNLM"/>
    </source>
</evidence>
<proteinExistence type="predicted"/>
<gene>
    <name evidence="2" type="ORF">Tco_0679140</name>
</gene>
<dbReference type="EMBL" id="BQNB010009514">
    <property type="protein sequence ID" value="GJS64576.1"/>
    <property type="molecule type" value="Genomic_DNA"/>
</dbReference>
<evidence type="ECO:0000313" key="3">
    <source>
        <dbReference type="Proteomes" id="UP001151760"/>
    </source>
</evidence>
<reference evidence="2" key="2">
    <citation type="submission" date="2022-01" db="EMBL/GenBank/DDBJ databases">
        <authorList>
            <person name="Yamashiro T."/>
            <person name="Shiraishi A."/>
            <person name="Satake H."/>
            <person name="Nakayama K."/>
        </authorList>
    </citation>
    <scope>NUCLEOTIDE SEQUENCE</scope>
</reference>
<dbReference type="Proteomes" id="UP001151760">
    <property type="component" value="Unassembled WGS sequence"/>
</dbReference>
<accession>A0ABQ4XIC6</accession>